<evidence type="ECO:0000259" key="11">
    <source>
        <dbReference type="Pfam" id="PF12680"/>
    </source>
</evidence>
<dbReference type="GO" id="GO:0016987">
    <property type="term" value="F:sigma factor activity"/>
    <property type="evidence" value="ECO:0007669"/>
    <property type="project" value="UniProtKB-KW"/>
</dbReference>
<dbReference type="InterPro" id="IPR013324">
    <property type="entry name" value="RNA_pol_sigma_r3/r4-like"/>
</dbReference>
<dbReference type="InterPro" id="IPR036388">
    <property type="entry name" value="WH-like_DNA-bd_sf"/>
</dbReference>
<dbReference type="Pfam" id="PF12680">
    <property type="entry name" value="SnoaL_2"/>
    <property type="match status" value="1"/>
</dbReference>
<reference evidence="12" key="1">
    <citation type="submission" date="2022-08" db="EMBL/GenBank/DDBJ databases">
        <authorList>
            <person name="Tistechok S."/>
            <person name="Samborskyy M."/>
            <person name="Roman I."/>
        </authorList>
    </citation>
    <scope>NUCLEOTIDE SEQUENCE</scope>
    <source>
        <strain evidence="12">DSM 103496</strain>
    </source>
</reference>
<dbReference type="EMBL" id="JANYMP010000019">
    <property type="protein sequence ID" value="MCS7481664.1"/>
    <property type="molecule type" value="Genomic_DNA"/>
</dbReference>
<feature type="domain" description="SnoaL-like" evidence="11">
    <location>
        <begin position="248"/>
        <end position="292"/>
    </location>
</feature>
<dbReference type="InterPro" id="IPR000838">
    <property type="entry name" value="RNA_pol_sigma70_ECF_CS"/>
</dbReference>
<dbReference type="InterPro" id="IPR013249">
    <property type="entry name" value="RNA_pol_sigma70_r4_t2"/>
</dbReference>
<gene>
    <name evidence="12" type="ORF">NZH93_32815</name>
</gene>
<dbReference type="CDD" id="cd06171">
    <property type="entry name" value="Sigma70_r4"/>
    <property type="match status" value="1"/>
</dbReference>
<evidence type="ECO:0000259" key="9">
    <source>
        <dbReference type="Pfam" id="PF04542"/>
    </source>
</evidence>
<keyword evidence="4 7" id="KW-0731">Sigma factor</keyword>
<feature type="compositionally biased region" description="Polar residues" evidence="8">
    <location>
        <begin position="15"/>
        <end position="30"/>
    </location>
</feature>
<dbReference type="GO" id="GO:0003677">
    <property type="term" value="F:DNA binding"/>
    <property type="evidence" value="ECO:0007669"/>
    <property type="project" value="UniProtKB-KW"/>
</dbReference>
<evidence type="ECO:0000256" key="1">
    <source>
        <dbReference type="ARBA" id="ARBA00010641"/>
    </source>
</evidence>
<keyword evidence="5 7" id="KW-0238">DNA-binding</keyword>
<dbReference type="InterPro" id="IPR014305">
    <property type="entry name" value="RNA_pol_sigma-G_actinobac"/>
</dbReference>
<feature type="region of interest" description="Disordered" evidence="8">
    <location>
        <begin position="1"/>
        <end position="47"/>
    </location>
</feature>
<organism evidence="12 13">
    <name type="scientific">Umezawaea endophytica</name>
    <dbReference type="NCBI Taxonomy" id="1654476"/>
    <lineage>
        <taxon>Bacteria</taxon>
        <taxon>Bacillati</taxon>
        <taxon>Actinomycetota</taxon>
        <taxon>Actinomycetes</taxon>
        <taxon>Pseudonocardiales</taxon>
        <taxon>Pseudonocardiaceae</taxon>
        <taxon>Umezawaea</taxon>
    </lineage>
</organism>
<dbReference type="SUPFAM" id="SSF88946">
    <property type="entry name" value="Sigma2 domain of RNA polymerase sigma factors"/>
    <property type="match status" value="1"/>
</dbReference>
<evidence type="ECO:0000256" key="5">
    <source>
        <dbReference type="ARBA" id="ARBA00023125"/>
    </source>
</evidence>
<feature type="compositionally biased region" description="Basic and acidic residues" evidence="8">
    <location>
        <begin position="31"/>
        <end position="43"/>
    </location>
</feature>
<dbReference type="NCBIfam" id="NF006089">
    <property type="entry name" value="PRK08241.1"/>
    <property type="match status" value="1"/>
</dbReference>
<feature type="domain" description="RNA polymerase sigma-70 region 2" evidence="9">
    <location>
        <begin position="62"/>
        <end position="126"/>
    </location>
</feature>
<dbReference type="Gene3D" id="1.10.1740.10">
    <property type="match status" value="1"/>
</dbReference>
<dbReference type="GO" id="GO:0006352">
    <property type="term" value="P:DNA-templated transcription initiation"/>
    <property type="evidence" value="ECO:0007669"/>
    <property type="project" value="InterPro"/>
</dbReference>
<dbReference type="InterPro" id="IPR013325">
    <property type="entry name" value="RNA_pol_sigma_r2"/>
</dbReference>
<keyword evidence="3 7" id="KW-0805">Transcription regulation</keyword>
<dbReference type="Pfam" id="PF08281">
    <property type="entry name" value="Sigma70_r4_2"/>
    <property type="match status" value="1"/>
</dbReference>
<dbReference type="SUPFAM" id="SSF54427">
    <property type="entry name" value="NTF2-like"/>
    <property type="match status" value="1"/>
</dbReference>
<proteinExistence type="inferred from homology"/>
<keyword evidence="6 7" id="KW-0804">Transcription</keyword>
<dbReference type="AlphaFoldDB" id="A0A9X3A3E7"/>
<evidence type="ECO:0000256" key="7">
    <source>
        <dbReference type="RuleBase" id="RU000716"/>
    </source>
</evidence>
<dbReference type="NCBIfam" id="TIGR02937">
    <property type="entry name" value="sigma70-ECF"/>
    <property type="match status" value="1"/>
</dbReference>
<sequence>MARRLPRAPVPRTCADTSGHPNRLTTPSVHTNRDEFPARERSAPRTGRRVMADDFIQLSDPFRRELLAHCYRMLGSVHDAEDLVQETYLRAWKAYDRFEGRSSLRTWLYRIATTACLTAIEKRARRPLPTGLGSDSDPEDDLVDGNEVLWLEPVPDELVGADPAAIVTERETIRLALVASLQYLPPRQRAVLVLRDVLKWRAAEVAELLGTSTTAVNSILQRARAGLAEVTEDAVVEPSNAAQRELLDRYAAAFEAKDIPAIVGLFTADVVWEMPPYRSWYRGPDAVARHLEIRCPGDIRVLPTRANGQPAFGLYLSGKPFNVQVLTIGENGIEHVVNFLDPSLFEVFDLPLSVST</sequence>
<dbReference type="Proteomes" id="UP001141259">
    <property type="component" value="Unassembled WGS sequence"/>
</dbReference>
<protein>
    <recommendedName>
        <fullName evidence="7">RNA polymerase sigma factor</fullName>
    </recommendedName>
</protein>
<dbReference type="Gene3D" id="1.10.10.10">
    <property type="entry name" value="Winged helix-like DNA-binding domain superfamily/Winged helix DNA-binding domain"/>
    <property type="match status" value="1"/>
</dbReference>
<dbReference type="Pfam" id="PF04542">
    <property type="entry name" value="Sigma70_r2"/>
    <property type="match status" value="1"/>
</dbReference>
<dbReference type="SUPFAM" id="SSF88659">
    <property type="entry name" value="Sigma3 and sigma4 domains of RNA polymerase sigma factors"/>
    <property type="match status" value="1"/>
</dbReference>
<evidence type="ECO:0000313" key="13">
    <source>
        <dbReference type="Proteomes" id="UP001141259"/>
    </source>
</evidence>
<dbReference type="InterPro" id="IPR039425">
    <property type="entry name" value="RNA_pol_sigma-70-like"/>
</dbReference>
<evidence type="ECO:0000256" key="6">
    <source>
        <dbReference type="ARBA" id="ARBA00023163"/>
    </source>
</evidence>
<comment type="caution">
    <text evidence="12">The sequence shown here is derived from an EMBL/GenBank/DDBJ whole genome shotgun (WGS) entry which is preliminary data.</text>
</comment>
<dbReference type="PANTHER" id="PTHR43133">
    <property type="entry name" value="RNA POLYMERASE ECF-TYPE SIGMA FACTO"/>
    <property type="match status" value="1"/>
</dbReference>
<comment type="similarity">
    <text evidence="1 7">Belongs to the sigma-70 factor family. ECF subfamily.</text>
</comment>
<dbReference type="NCBIfam" id="TIGR02960">
    <property type="entry name" value="SigX5"/>
    <property type="match status" value="1"/>
</dbReference>
<dbReference type="InterPro" id="IPR014284">
    <property type="entry name" value="RNA_pol_sigma-70_dom"/>
</dbReference>
<dbReference type="InterPro" id="IPR032710">
    <property type="entry name" value="NTF2-like_dom_sf"/>
</dbReference>
<keyword evidence="13" id="KW-1185">Reference proteome</keyword>
<evidence type="ECO:0000256" key="8">
    <source>
        <dbReference type="SAM" id="MobiDB-lite"/>
    </source>
</evidence>
<dbReference type="GO" id="GO:0006950">
    <property type="term" value="P:response to stress"/>
    <property type="evidence" value="ECO:0007669"/>
    <property type="project" value="UniProtKB-ARBA"/>
</dbReference>
<dbReference type="Gene3D" id="3.10.450.50">
    <property type="match status" value="1"/>
</dbReference>
<evidence type="ECO:0000256" key="2">
    <source>
        <dbReference type="ARBA" id="ARBA00011344"/>
    </source>
</evidence>
<dbReference type="PROSITE" id="PS01063">
    <property type="entry name" value="SIGMA70_ECF"/>
    <property type="match status" value="1"/>
</dbReference>
<comment type="subunit">
    <text evidence="2">Interacts transiently with the RNA polymerase catalytic core formed by RpoA, RpoB, RpoC and RpoZ (2 alpha, 1 beta, 1 beta' and 1 omega subunit) to form the RNA polymerase holoenzyme that can initiate transcription.</text>
</comment>
<evidence type="ECO:0000259" key="10">
    <source>
        <dbReference type="Pfam" id="PF08281"/>
    </source>
</evidence>
<feature type="domain" description="RNA polymerase sigma factor 70 region 4 type 2" evidence="10">
    <location>
        <begin position="175"/>
        <end position="225"/>
    </location>
</feature>
<dbReference type="InterPro" id="IPR037401">
    <property type="entry name" value="SnoaL-like"/>
</dbReference>
<evidence type="ECO:0000256" key="4">
    <source>
        <dbReference type="ARBA" id="ARBA00023082"/>
    </source>
</evidence>
<accession>A0A9X3A3E7</accession>
<dbReference type="PANTHER" id="PTHR43133:SF65">
    <property type="entry name" value="ECF RNA POLYMERASE SIGMA FACTOR SIGG"/>
    <property type="match status" value="1"/>
</dbReference>
<dbReference type="InterPro" id="IPR007627">
    <property type="entry name" value="RNA_pol_sigma70_r2"/>
</dbReference>
<name>A0A9X3A3E7_9PSEU</name>
<evidence type="ECO:0000313" key="12">
    <source>
        <dbReference type="EMBL" id="MCS7481664.1"/>
    </source>
</evidence>
<evidence type="ECO:0000256" key="3">
    <source>
        <dbReference type="ARBA" id="ARBA00023015"/>
    </source>
</evidence>